<feature type="binding site" evidence="13">
    <location>
        <position position="253"/>
    </location>
    <ligand>
        <name>NADPH</name>
        <dbReference type="ChEBI" id="CHEBI:57783"/>
    </ligand>
</feature>
<dbReference type="NCBIfam" id="NF000940">
    <property type="entry name" value="PRK00094.1-2"/>
    <property type="match status" value="1"/>
</dbReference>
<comment type="catalytic activity">
    <reaction evidence="9">
        <text>sn-glycerol 3-phosphate + NADP(+) = dihydroxyacetone phosphate + NADPH + H(+)</text>
        <dbReference type="Rhea" id="RHEA:11096"/>
        <dbReference type="ChEBI" id="CHEBI:15378"/>
        <dbReference type="ChEBI" id="CHEBI:57597"/>
        <dbReference type="ChEBI" id="CHEBI:57642"/>
        <dbReference type="ChEBI" id="CHEBI:57783"/>
        <dbReference type="ChEBI" id="CHEBI:58349"/>
        <dbReference type="EC" id="1.1.1.94"/>
    </reaction>
    <physiologicalReaction direction="right-to-left" evidence="9">
        <dbReference type="Rhea" id="RHEA:11098"/>
    </physiologicalReaction>
</comment>
<keyword evidence="5 13" id="KW-0520">NAD</keyword>
<keyword evidence="21" id="KW-1185">Reference proteome</keyword>
<evidence type="ECO:0000256" key="11">
    <source>
        <dbReference type="ARBA" id="ARBA00069372"/>
    </source>
</evidence>
<evidence type="ECO:0000313" key="21">
    <source>
        <dbReference type="Proteomes" id="UP000433788"/>
    </source>
</evidence>
<keyword evidence="6 13" id="KW-0443">Lipid metabolism</keyword>
<comment type="caution">
    <text evidence="13">Lacks conserved residue(s) required for the propagation of feature annotation.</text>
</comment>
<dbReference type="Gene3D" id="1.10.1040.10">
    <property type="entry name" value="N-(1-d-carboxylethyl)-l-norvaline Dehydrogenase, domain 2"/>
    <property type="match status" value="1"/>
</dbReference>
<dbReference type="GO" id="GO:0005975">
    <property type="term" value="P:carbohydrate metabolic process"/>
    <property type="evidence" value="ECO:0007669"/>
    <property type="project" value="InterPro"/>
</dbReference>
<feature type="binding site" evidence="16">
    <location>
        <position position="253"/>
    </location>
    <ligand>
        <name>NAD(+)</name>
        <dbReference type="ChEBI" id="CHEBI:57540"/>
    </ligand>
</feature>
<evidence type="ECO:0000256" key="7">
    <source>
        <dbReference type="ARBA" id="ARBA00023209"/>
    </source>
</evidence>
<comment type="pathway">
    <text evidence="13">Membrane lipid metabolism; glycerophospholipid metabolism.</text>
</comment>
<dbReference type="PANTHER" id="PTHR11728:SF1">
    <property type="entry name" value="GLYCEROL-3-PHOSPHATE DEHYDROGENASE [NAD(+)] 2, CHLOROPLASTIC"/>
    <property type="match status" value="1"/>
</dbReference>
<evidence type="ECO:0000256" key="13">
    <source>
        <dbReference type="HAMAP-Rule" id="MF_00394"/>
    </source>
</evidence>
<dbReference type="GO" id="GO:0046167">
    <property type="term" value="P:glycerol-3-phosphate biosynthetic process"/>
    <property type="evidence" value="ECO:0007669"/>
    <property type="project" value="UniProtKB-UniRule"/>
</dbReference>
<evidence type="ECO:0000256" key="2">
    <source>
        <dbReference type="ARBA" id="ARBA00022516"/>
    </source>
</evidence>
<keyword evidence="7 13" id="KW-0594">Phospholipid biosynthesis</keyword>
<dbReference type="SUPFAM" id="SSF48179">
    <property type="entry name" value="6-phosphogluconate dehydrogenase C-terminal domain-like"/>
    <property type="match status" value="1"/>
</dbReference>
<dbReference type="UniPathway" id="UPA00940"/>
<dbReference type="GO" id="GO:0046474">
    <property type="term" value="P:glycerophospholipid biosynthetic process"/>
    <property type="evidence" value="ECO:0007669"/>
    <property type="project" value="TreeGrafter"/>
</dbReference>
<dbReference type="EC" id="1.1.1.94" evidence="10 13"/>
<dbReference type="InterPro" id="IPR011128">
    <property type="entry name" value="G3P_DH_NAD-dep_N"/>
</dbReference>
<dbReference type="GO" id="GO:0051287">
    <property type="term" value="F:NAD binding"/>
    <property type="evidence" value="ECO:0007669"/>
    <property type="project" value="InterPro"/>
</dbReference>
<feature type="domain" description="Glycerol-3-phosphate dehydrogenase NAD-dependent C-terminal" evidence="19">
    <location>
        <begin position="178"/>
        <end position="318"/>
    </location>
</feature>
<keyword evidence="8 13" id="KW-1208">Phospholipid metabolism</keyword>
<evidence type="ECO:0000259" key="19">
    <source>
        <dbReference type="Pfam" id="PF07479"/>
    </source>
</evidence>
<dbReference type="Pfam" id="PF01210">
    <property type="entry name" value="NAD_Gly3P_dh_N"/>
    <property type="match status" value="1"/>
</dbReference>
<sequence>MKRIAVLGAGSWGTALALVLARNGHEICLWGRSEDTMAIMRENRVNARYLPDQVLPPAITPMADLTAAVKNADVVLIAVPSATFAELCQTLATTLVTPVPIVWATKGLAANGHGLLHEVAQAALPGAPLAVLSGPSFAAEVAAGLPTAIVLASHDAKTANQLTALFHDERFRVYTSNDMVGVQLGGAVKNVLAIATGIADGLGFGANARAGLITRGLAEVRRLGAHLGAQDATLTGLAGMGDLILTCTDDQSRNRRFGIALGRGESANDAAEQIGQVVEGAFTAAEVAEMAHRLAVEMPICQQVHAVLSQRVAPHTAAQLLMDRAPRAEFN</sequence>
<feature type="binding site" evidence="16">
    <location>
        <begin position="8"/>
        <end position="13"/>
    </location>
    <ligand>
        <name>NAD(+)</name>
        <dbReference type="ChEBI" id="CHEBI:57540"/>
    </ligand>
</feature>
<organism evidence="20 21">
    <name type="scientific">Spiribacter salilacus</name>
    <dbReference type="NCBI Taxonomy" id="2664894"/>
    <lineage>
        <taxon>Bacteria</taxon>
        <taxon>Pseudomonadati</taxon>
        <taxon>Pseudomonadota</taxon>
        <taxon>Gammaproteobacteria</taxon>
        <taxon>Chromatiales</taxon>
        <taxon>Ectothiorhodospiraceae</taxon>
        <taxon>Spiribacter</taxon>
    </lineage>
</organism>
<keyword evidence="13" id="KW-0963">Cytoplasm</keyword>
<dbReference type="Pfam" id="PF07479">
    <property type="entry name" value="NAD_Gly3P_dh_C"/>
    <property type="match status" value="1"/>
</dbReference>
<feature type="binding site" evidence="13">
    <location>
        <position position="136"/>
    </location>
    <ligand>
        <name>sn-glycerol 3-phosphate</name>
        <dbReference type="ChEBI" id="CHEBI:57597"/>
    </ligand>
</feature>
<evidence type="ECO:0000256" key="3">
    <source>
        <dbReference type="ARBA" id="ARBA00022857"/>
    </source>
</evidence>
<proteinExistence type="inferred from homology"/>
<evidence type="ECO:0000256" key="15">
    <source>
        <dbReference type="PIRSR" id="PIRSR000114-2"/>
    </source>
</evidence>
<feature type="binding site" evidence="16">
    <location>
        <position position="138"/>
    </location>
    <ligand>
        <name>NAD(+)</name>
        <dbReference type="ChEBI" id="CHEBI:57540"/>
    </ligand>
</feature>
<feature type="binding site" evidence="13">
    <location>
        <position position="12"/>
    </location>
    <ligand>
        <name>NADPH</name>
        <dbReference type="ChEBI" id="CHEBI:57783"/>
    </ligand>
</feature>
<keyword evidence="3 13" id="KW-0521">NADP</keyword>
<name>A0A6N7QQW6_9GAMM</name>
<comment type="caution">
    <text evidence="20">The sequence shown here is derived from an EMBL/GenBank/DDBJ whole genome shotgun (WGS) entry which is preliminary data.</text>
</comment>
<evidence type="ECO:0000256" key="8">
    <source>
        <dbReference type="ARBA" id="ARBA00023264"/>
    </source>
</evidence>
<feature type="binding site" evidence="13">
    <location>
        <position position="49"/>
    </location>
    <ligand>
        <name>NADPH</name>
        <dbReference type="ChEBI" id="CHEBI:57783"/>
    </ligand>
</feature>
<dbReference type="EMBL" id="WJPP01000003">
    <property type="protein sequence ID" value="MRH78392.1"/>
    <property type="molecule type" value="Genomic_DNA"/>
</dbReference>
<evidence type="ECO:0000256" key="1">
    <source>
        <dbReference type="ARBA" id="ARBA00011009"/>
    </source>
</evidence>
<feature type="domain" description="Glycerol-3-phosphate dehydrogenase NAD-dependent N-terminal" evidence="18">
    <location>
        <begin position="4"/>
        <end position="158"/>
    </location>
</feature>
<dbReference type="PRINTS" id="PR00077">
    <property type="entry name" value="GPDHDRGNASE"/>
</dbReference>
<dbReference type="NCBIfam" id="NF000942">
    <property type="entry name" value="PRK00094.1-4"/>
    <property type="match status" value="1"/>
</dbReference>
<dbReference type="RefSeq" id="WP_153719437.1">
    <property type="nucleotide sequence ID" value="NZ_WJPP01000003.1"/>
</dbReference>
<dbReference type="HAMAP" id="MF_00394">
    <property type="entry name" value="NAD_Glyc3P_dehydrog"/>
    <property type="match status" value="1"/>
</dbReference>
<dbReference type="InterPro" id="IPR008927">
    <property type="entry name" value="6-PGluconate_DH-like_C_sf"/>
</dbReference>
<accession>A0A6N7QQW6</accession>
<feature type="binding site" evidence="13">
    <location>
        <position position="277"/>
    </location>
    <ligand>
        <name>NADPH</name>
        <dbReference type="ChEBI" id="CHEBI:57783"/>
    </ligand>
</feature>
<evidence type="ECO:0000256" key="9">
    <source>
        <dbReference type="ARBA" id="ARBA00052716"/>
    </source>
</evidence>
<feature type="binding site" evidence="13">
    <location>
        <position position="279"/>
    </location>
    <ligand>
        <name>NADPH</name>
        <dbReference type="ChEBI" id="CHEBI:57783"/>
    </ligand>
</feature>
<dbReference type="AlphaFoldDB" id="A0A6N7QQW6"/>
<feature type="binding site" evidence="13">
    <location>
        <position position="134"/>
    </location>
    <ligand>
        <name>sn-glycerol 3-phosphate</name>
        <dbReference type="ChEBI" id="CHEBI:57597"/>
    </ligand>
</feature>
<keyword evidence="4 13" id="KW-0560">Oxidoreductase</keyword>
<feature type="binding site" evidence="13">
    <location>
        <position position="106"/>
    </location>
    <ligand>
        <name>sn-glycerol 3-phosphate</name>
        <dbReference type="ChEBI" id="CHEBI:57597"/>
    </ligand>
</feature>
<feature type="binding site" evidence="13">
    <location>
        <position position="11"/>
    </location>
    <ligand>
        <name>NADPH</name>
        <dbReference type="ChEBI" id="CHEBI:57783"/>
    </ligand>
</feature>
<dbReference type="GO" id="GO:0047952">
    <property type="term" value="F:glycerol-3-phosphate dehydrogenase [NAD(P)+] activity"/>
    <property type="evidence" value="ECO:0007669"/>
    <property type="project" value="UniProtKB-UniRule"/>
</dbReference>
<dbReference type="Gene3D" id="3.40.50.720">
    <property type="entry name" value="NAD(P)-binding Rossmann-like Domain"/>
    <property type="match status" value="1"/>
</dbReference>
<dbReference type="PANTHER" id="PTHR11728">
    <property type="entry name" value="GLYCEROL-3-PHOSPHATE DEHYDROGENASE"/>
    <property type="match status" value="1"/>
</dbReference>
<dbReference type="GO" id="GO:0046168">
    <property type="term" value="P:glycerol-3-phosphate catabolic process"/>
    <property type="evidence" value="ECO:0007669"/>
    <property type="project" value="InterPro"/>
</dbReference>
<dbReference type="InterPro" id="IPR013328">
    <property type="entry name" value="6PGD_dom2"/>
</dbReference>
<gene>
    <name evidence="13" type="primary">gpsA</name>
    <name evidence="20" type="ORF">GH984_06695</name>
</gene>
<comment type="similarity">
    <text evidence="1 13 17">Belongs to the NAD-dependent glycerol-3-phosphate dehydrogenase family.</text>
</comment>
<keyword evidence="13" id="KW-0547">Nucleotide-binding</keyword>
<feature type="binding site" evidence="15">
    <location>
        <begin position="253"/>
        <end position="254"/>
    </location>
    <ligand>
        <name>substrate</name>
    </ligand>
</feature>
<feature type="binding site" evidence="13">
    <location>
        <position position="242"/>
    </location>
    <ligand>
        <name>sn-glycerol 3-phosphate</name>
        <dbReference type="ChEBI" id="CHEBI:57597"/>
    </ligand>
</feature>
<dbReference type="InterPro" id="IPR036291">
    <property type="entry name" value="NAD(P)-bd_dom_sf"/>
</dbReference>
<feature type="binding site" evidence="13">
    <location>
        <position position="32"/>
    </location>
    <ligand>
        <name>NADPH</name>
        <dbReference type="ChEBI" id="CHEBI:57783"/>
    </ligand>
</feature>
<keyword evidence="2 13" id="KW-0444">Lipid biosynthesis</keyword>
<evidence type="ECO:0000256" key="16">
    <source>
        <dbReference type="PIRSR" id="PIRSR000114-3"/>
    </source>
</evidence>
<dbReference type="GO" id="GO:0005829">
    <property type="term" value="C:cytosol"/>
    <property type="evidence" value="ECO:0007669"/>
    <property type="project" value="TreeGrafter"/>
</dbReference>
<evidence type="ECO:0000256" key="10">
    <source>
        <dbReference type="ARBA" id="ARBA00066687"/>
    </source>
</evidence>
<dbReference type="FunFam" id="3.40.50.720:FF:000019">
    <property type="entry name" value="Glycerol-3-phosphate dehydrogenase [NAD(P)+]"/>
    <property type="match status" value="1"/>
</dbReference>
<feature type="binding site" evidence="13">
    <location>
        <position position="106"/>
    </location>
    <ligand>
        <name>NADPH</name>
        <dbReference type="ChEBI" id="CHEBI:57783"/>
    </ligand>
</feature>
<dbReference type="Proteomes" id="UP000433788">
    <property type="component" value="Unassembled WGS sequence"/>
</dbReference>
<evidence type="ECO:0000256" key="14">
    <source>
        <dbReference type="PIRSR" id="PIRSR000114-1"/>
    </source>
</evidence>
<evidence type="ECO:0000256" key="6">
    <source>
        <dbReference type="ARBA" id="ARBA00023098"/>
    </source>
</evidence>
<comment type="subcellular location">
    <subcellularLocation>
        <location evidence="13">Cytoplasm</location>
    </subcellularLocation>
</comment>
<dbReference type="FunFam" id="1.10.1040.10:FF:000001">
    <property type="entry name" value="Glycerol-3-phosphate dehydrogenase [NAD(P)+]"/>
    <property type="match status" value="1"/>
</dbReference>
<evidence type="ECO:0000256" key="12">
    <source>
        <dbReference type="ARBA" id="ARBA00080511"/>
    </source>
</evidence>
<feature type="binding site" evidence="13">
    <location>
        <position position="253"/>
    </location>
    <ligand>
        <name>sn-glycerol 3-phosphate</name>
        <dbReference type="ChEBI" id="CHEBI:57597"/>
    </ligand>
</feature>
<evidence type="ECO:0000313" key="20">
    <source>
        <dbReference type="EMBL" id="MRH78392.1"/>
    </source>
</evidence>
<protein>
    <recommendedName>
        <fullName evidence="11 13">Glycerol-3-phosphate dehydrogenase [NAD(P)+]</fullName>
        <ecNumber evidence="10 13">1.1.1.94</ecNumber>
    </recommendedName>
    <alternativeName>
        <fullName evidence="13">NAD(P)(+)-dependent glycerol-3-phosphate dehydrogenase</fullName>
    </alternativeName>
    <alternativeName>
        <fullName evidence="12 13">NAD(P)H-dependent dihydroxyacetone-phosphate reductase</fullName>
    </alternativeName>
</protein>
<dbReference type="PIRSF" id="PIRSF000114">
    <property type="entry name" value="Glycerol-3-P_dh"/>
    <property type="match status" value="1"/>
</dbReference>
<evidence type="ECO:0000259" key="18">
    <source>
        <dbReference type="Pfam" id="PF01210"/>
    </source>
</evidence>
<evidence type="ECO:0000256" key="5">
    <source>
        <dbReference type="ARBA" id="ARBA00023027"/>
    </source>
</evidence>
<comment type="catalytic activity">
    <reaction evidence="13">
        <text>sn-glycerol 3-phosphate + NAD(+) = dihydroxyacetone phosphate + NADH + H(+)</text>
        <dbReference type="Rhea" id="RHEA:11092"/>
        <dbReference type="ChEBI" id="CHEBI:15378"/>
        <dbReference type="ChEBI" id="CHEBI:57540"/>
        <dbReference type="ChEBI" id="CHEBI:57597"/>
        <dbReference type="ChEBI" id="CHEBI:57642"/>
        <dbReference type="ChEBI" id="CHEBI:57945"/>
        <dbReference type="EC" id="1.1.1.94"/>
    </reaction>
</comment>
<dbReference type="SUPFAM" id="SSF51735">
    <property type="entry name" value="NAD(P)-binding Rossmann-fold domains"/>
    <property type="match status" value="1"/>
</dbReference>
<evidence type="ECO:0000256" key="17">
    <source>
        <dbReference type="RuleBase" id="RU000437"/>
    </source>
</evidence>
<feature type="binding site" evidence="13">
    <location>
        <position position="138"/>
    </location>
    <ligand>
        <name>NADPH</name>
        <dbReference type="ChEBI" id="CHEBI:57783"/>
    </ligand>
</feature>
<dbReference type="InterPro" id="IPR006168">
    <property type="entry name" value="G3P_DH_NAD-dep"/>
</dbReference>
<feature type="binding site" evidence="15">
    <location>
        <position position="106"/>
    </location>
    <ligand>
        <name>substrate</name>
    </ligand>
</feature>
<feature type="binding site" evidence="13">
    <location>
        <position position="252"/>
    </location>
    <ligand>
        <name>sn-glycerol 3-phosphate</name>
        <dbReference type="ChEBI" id="CHEBI:57597"/>
    </ligand>
</feature>
<dbReference type="InterPro" id="IPR006109">
    <property type="entry name" value="G3P_DH_NAD-dep_C"/>
</dbReference>
<comment type="function">
    <text evidence="13">Catalyzes the reduction of the glycolytic intermediate dihydroxyacetone phosphate (DHAP) to sn-glycerol 3-phosphate (G3P), the key precursor for phospholipid synthesis.</text>
</comment>
<evidence type="ECO:0000256" key="4">
    <source>
        <dbReference type="ARBA" id="ARBA00023002"/>
    </source>
</evidence>
<feature type="active site" description="Proton acceptor" evidence="13 14">
    <location>
        <position position="189"/>
    </location>
</feature>
<dbReference type="PROSITE" id="PS00957">
    <property type="entry name" value="NAD_G3PDH"/>
    <property type="match status" value="1"/>
</dbReference>
<feature type="binding site" evidence="13">
    <location>
        <position position="254"/>
    </location>
    <ligand>
        <name>sn-glycerol 3-phosphate</name>
        <dbReference type="ChEBI" id="CHEBI:57597"/>
    </ligand>
</feature>
<reference evidence="20 21" key="1">
    <citation type="submission" date="2019-11" db="EMBL/GenBank/DDBJ databases">
        <authorList>
            <person name="Zhang X.Y."/>
        </authorList>
    </citation>
    <scope>NUCLEOTIDE SEQUENCE [LARGE SCALE GENOMIC DNA]</scope>
    <source>
        <strain evidence="20 21">C176</strain>
    </source>
</reference>
<feature type="binding site" evidence="13">
    <location>
        <position position="189"/>
    </location>
    <ligand>
        <name>sn-glycerol 3-phosphate</name>
        <dbReference type="ChEBI" id="CHEBI:57597"/>
    </ligand>
</feature>